<feature type="region of interest" description="Disordered" evidence="2">
    <location>
        <begin position="416"/>
        <end position="436"/>
    </location>
</feature>
<name>A0A7I8IGD0_SPIIN</name>
<dbReference type="Pfam" id="PF10033">
    <property type="entry name" value="ATG13"/>
    <property type="match status" value="2"/>
</dbReference>
<dbReference type="InterPro" id="IPR036570">
    <property type="entry name" value="HORMA_dom_sf"/>
</dbReference>
<keyword evidence="5" id="KW-1185">Reference proteome</keyword>
<dbReference type="Proteomes" id="UP001189122">
    <property type="component" value="Unassembled WGS sequence"/>
</dbReference>
<dbReference type="PANTHER" id="PTHR13430">
    <property type="match status" value="1"/>
</dbReference>
<organism evidence="4">
    <name type="scientific">Spirodela intermedia</name>
    <name type="common">Intermediate duckweed</name>
    <dbReference type="NCBI Taxonomy" id="51605"/>
    <lineage>
        <taxon>Eukaryota</taxon>
        <taxon>Viridiplantae</taxon>
        <taxon>Streptophyta</taxon>
        <taxon>Embryophyta</taxon>
        <taxon>Tracheophyta</taxon>
        <taxon>Spermatophyta</taxon>
        <taxon>Magnoliopsida</taxon>
        <taxon>Liliopsida</taxon>
        <taxon>Araceae</taxon>
        <taxon>Lemnoideae</taxon>
        <taxon>Spirodela</taxon>
    </lineage>
</organism>
<dbReference type="GO" id="GO:0034497">
    <property type="term" value="P:protein localization to phagophore assembly site"/>
    <property type="evidence" value="ECO:0007669"/>
    <property type="project" value="TreeGrafter"/>
</dbReference>
<evidence type="ECO:0000313" key="4">
    <source>
        <dbReference type="EMBL" id="CAA2616781.1"/>
    </source>
</evidence>
<reference evidence="4 5" key="1">
    <citation type="submission" date="2019-12" db="EMBL/GenBank/DDBJ databases">
        <authorList>
            <person name="Scholz U."/>
            <person name="Mascher M."/>
            <person name="Fiebig A."/>
        </authorList>
    </citation>
    <scope>NUCLEOTIDE SEQUENCE</scope>
</reference>
<feature type="domain" description="Autophagy-related protein 13 N-terminal" evidence="3">
    <location>
        <begin position="85"/>
        <end position="152"/>
    </location>
</feature>
<accession>A0A7I8IGD0</accession>
<dbReference type="InterPro" id="IPR040182">
    <property type="entry name" value="ATG13"/>
</dbReference>
<evidence type="ECO:0000313" key="5">
    <source>
        <dbReference type="Proteomes" id="UP001189122"/>
    </source>
</evidence>
<dbReference type="GO" id="GO:1990316">
    <property type="term" value="C:Atg1/ULK1 kinase complex"/>
    <property type="evidence" value="ECO:0007669"/>
    <property type="project" value="InterPro"/>
</dbReference>
<feature type="region of interest" description="Disordered" evidence="2">
    <location>
        <begin position="308"/>
        <end position="402"/>
    </location>
</feature>
<feature type="region of interest" description="Disordered" evidence="2">
    <location>
        <begin position="471"/>
        <end position="518"/>
    </location>
</feature>
<dbReference type="PANTHER" id="PTHR13430:SF4">
    <property type="entry name" value="AUTOPHAGY-RELATED PROTEIN 13"/>
    <property type="match status" value="1"/>
</dbReference>
<evidence type="ECO:0000256" key="1">
    <source>
        <dbReference type="ARBA" id="ARBA00023006"/>
    </source>
</evidence>
<evidence type="ECO:0000256" key="2">
    <source>
        <dbReference type="SAM" id="MobiDB-lite"/>
    </source>
</evidence>
<keyword evidence="1" id="KW-0072">Autophagy</keyword>
<dbReference type="GO" id="GO:0034727">
    <property type="term" value="P:piecemeal microautophagy of the nucleus"/>
    <property type="evidence" value="ECO:0007669"/>
    <property type="project" value="TreeGrafter"/>
</dbReference>
<dbReference type="Gene3D" id="3.30.900.10">
    <property type="entry name" value="HORMA domain"/>
    <property type="match status" value="1"/>
</dbReference>
<proteinExistence type="predicted"/>
<evidence type="ECO:0000259" key="3">
    <source>
        <dbReference type="Pfam" id="PF10033"/>
    </source>
</evidence>
<dbReference type="GO" id="GO:0000423">
    <property type="term" value="P:mitophagy"/>
    <property type="evidence" value="ECO:0007669"/>
    <property type="project" value="TreeGrafter"/>
</dbReference>
<feature type="compositionally biased region" description="Basic and acidic residues" evidence="2">
    <location>
        <begin position="427"/>
        <end position="436"/>
    </location>
</feature>
<sequence length="557" mass="59858">MAGAESGRTEQIISNFFLKLLQVVLDSRVPHLLAGSRAGGDKSRKRDRWFNLALGDPPAALENLGLWHRSVADPMVVDVLLLRDATDSESVLERWTVHYEPSSSSSSSSHPSTPSSPFRAATAFSSSSAEAAAAFYKRTYKKCVVLLRSVYANQNCNFNLSYRVSSFAEPFTRAEEDEMKHYDFAAVETQFGQITVSVVYRHDLSEFNLESSSLFPPRIITDYVCSPAAAGPSRAFPSSLPSNEGFVQPASSPARGILRFGSGHISRPHSWTSTPMAHHPLSGSQLSASELHASPMGVFGQRIVGGHQQLGSSRKGSTSFNEYPLSPPFSPSPSPSPPTHSGNLHRRLQSETAPVTIPLPVTGSIPVYSRAPNLSDPTRSSLPPPSPRVARADNSSEDSPEIRSFRRVEGFKLSEISPSLPSSLQKGIRDARDDSGRFSGVLSSCGGSPRVGFSRSSSKLSFQDDLDDSCPFAVDDVDVPDTQRRRPAAAAGPELLVSGAGPGHDREGGGGSGGGASSFYAARRAADALEELRSYKEIKDMLLSRSGSHLPGPSRER</sequence>
<protein>
    <recommendedName>
        <fullName evidence="3">Autophagy-related protein 13 N-terminal domain-containing protein</fullName>
    </recommendedName>
</protein>
<dbReference type="EMBL" id="LR743589">
    <property type="protein sequence ID" value="CAA2616781.1"/>
    <property type="molecule type" value="Genomic_DNA"/>
</dbReference>
<dbReference type="InterPro" id="IPR018731">
    <property type="entry name" value="Atg13_N"/>
</dbReference>
<dbReference type="GO" id="GO:0005829">
    <property type="term" value="C:cytosol"/>
    <property type="evidence" value="ECO:0007669"/>
    <property type="project" value="TreeGrafter"/>
</dbReference>
<feature type="domain" description="Autophagy-related protein 13 N-terminal" evidence="3">
    <location>
        <begin position="13"/>
        <end position="82"/>
    </location>
</feature>
<dbReference type="EMBL" id="CACRZD030000002">
    <property type="protein sequence ID" value="CAA6656455.1"/>
    <property type="molecule type" value="Genomic_DNA"/>
</dbReference>
<feature type="compositionally biased region" description="Polar residues" evidence="2">
    <location>
        <begin position="309"/>
        <end position="321"/>
    </location>
</feature>
<dbReference type="AlphaFoldDB" id="A0A7I8IGD0"/>
<dbReference type="GO" id="GO:0000407">
    <property type="term" value="C:phagophore assembly site"/>
    <property type="evidence" value="ECO:0007669"/>
    <property type="project" value="TreeGrafter"/>
</dbReference>
<gene>
    <name evidence="4" type="ORF">SI7747_02002995</name>
</gene>
<feature type="compositionally biased region" description="Pro residues" evidence="2">
    <location>
        <begin position="325"/>
        <end position="338"/>
    </location>
</feature>